<dbReference type="GO" id="GO:0004821">
    <property type="term" value="F:histidine-tRNA ligase activity"/>
    <property type="evidence" value="ECO:0007669"/>
    <property type="project" value="TreeGrafter"/>
</dbReference>
<dbReference type="RefSeq" id="WP_023949412.1">
    <property type="nucleotide sequence ID" value="NZ_JAERIV010000004.1"/>
</dbReference>
<organism evidence="2 3">
    <name type="scientific">Helicobacter fennelliae</name>
    <dbReference type="NCBI Taxonomy" id="215"/>
    <lineage>
        <taxon>Bacteria</taxon>
        <taxon>Pseudomonadati</taxon>
        <taxon>Campylobacterota</taxon>
        <taxon>Epsilonproteobacteria</taxon>
        <taxon>Campylobacterales</taxon>
        <taxon>Helicobacteraceae</taxon>
        <taxon>Helicobacter</taxon>
    </lineage>
</organism>
<name>A0A2X3B0D4_9HELI</name>
<evidence type="ECO:0000259" key="1">
    <source>
        <dbReference type="Pfam" id="PF13393"/>
    </source>
</evidence>
<proteinExistence type="predicted"/>
<dbReference type="PANTHER" id="PTHR43707">
    <property type="entry name" value="HISTIDYL-TRNA SYNTHETASE"/>
    <property type="match status" value="1"/>
</dbReference>
<sequence length="282" mass="32739">MVFEHEIPQGTKLHFGKSARLKRNIENKACEIFYHNGFEEIITPSFSYFEHQQNFSNRHIIRLSSQNNHQISLRYDSTIDTIRIITKRLGRSTNHQKWFYIQPVFSYPTSEIYQIGAECLDMNELSTIINVGLEILSSFILDAYLQISNAKILHLCINEIGLNIESYNALCVQEVEQKALFMKQILEVNDIESLERFLSIAPMFLRFEVERLIESAKMCKHNRIIIAPLAKPVVDYYDDMVFKVFNANHTLMLGGNYNLQGYECCGFGIYTDNVVDLILQES</sequence>
<dbReference type="NCBIfam" id="NF008946">
    <property type="entry name" value="PRK12293.1"/>
    <property type="match status" value="1"/>
</dbReference>
<reference evidence="2 3" key="1">
    <citation type="submission" date="2018-06" db="EMBL/GenBank/DDBJ databases">
        <authorList>
            <consortium name="Pathogen Informatics"/>
            <person name="Doyle S."/>
        </authorList>
    </citation>
    <scope>NUCLEOTIDE SEQUENCE [LARGE SCALE GENOMIC DNA]</scope>
    <source>
        <strain evidence="2 3">NCTC13102</strain>
    </source>
</reference>
<gene>
    <name evidence="2" type="primary">hisZ</name>
    <name evidence="2" type="ORF">NCTC13102_01113</name>
</gene>
<dbReference type="EMBL" id="UAWL01000006">
    <property type="protein sequence ID" value="SQB98648.1"/>
    <property type="molecule type" value="Genomic_DNA"/>
</dbReference>
<dbReference type="PANTHER" id="PTHR43707:SF1">
    <property type="entry name" value="HISTIDINE--TRNA LIGASE, MITOCHONDRIAL-RELATED"/>
    <property type="match status" value="1"/>
</dbReference>
<dbReference type="InterPro" id="IPR041715">
    <property type="entry name" value="HisRS-like_core"/>
</dbReference>
<dbReference type="Gene3D" id="3.30.930.10">
    <property type="entry name" value="Bira Bifunctional Protein, Domain 2"/>
    <property type="match status" value="1"/>
</dbReference>
<dbReference type="GO" id="GO:0005737">
    <property type="term" value="C:cytoplasm"/>
    <property type="evidence" value="ECO:0007669"/>
    <property type="project" value="InterPro"/>
</dbReference>
<dbReference type="AlphaFoldDB" id="A0A2X3B0D4"/>
<dbReference type="Proteomes" id="UP000250166">
    <property type="component" value="Unassembled WGS sequence"/>
</dbReference>
<protein>
    <submittedName>
        <fullName evidence="2">ATP phosphoribosyltransferase</fullName>
    </submittedName>
</protein>
<accession>A0A2X3B0D4</accession>
<keyword evidence="2" id="KW-0808">Transferase</keyword>
<dbReference type="GO" id="GO:0016757">
    <property type="term" value="F:glycosyltransferase activity"/>
    <property type="evidence" value="ECO:0007669"/>
    <property type="project" value="UniProtKB-KW"/>
</dbReference>
<dbReference type="Pfam" id="PF13393">
    <property type="entry name" value="tRNA-synt_His"/>
    <property type="match status" value="1"/>
</dbReference>
<dbReference type="InterPro" id="IPR045864">
    <property type="entry name" value="aa-tRNA-synth_II/BPL/LPL"/>
</dbReference>
<evidence type="ECO:0000313" key="3">
    <source>
        <dbReference type="Proteomes" id="UP000250166"/>
    </source>
</evidence>
<feature type="domain" description="Class II Histidinyl-tRNA synthetase (HisRS)-like catalytic core" evidence="1">
    <location>
        <begin position="18"/>
        <end position="186"/>
    </location>
</feature>
<dbReference type="SUPFAM" id="SSF55681">
    <property type="entry name" value="Class II aaRS and biotin synthetases"/>
    <property type="match status" value="1"/>
</dbReference>
<keyword evidence="2" id="KW-0328">Glycosyltransferase</keyword>
<dbReference type="GO" id="GO:0006427">
    <property type="term" value="P:histidyl-tRNA aminoacylation"/>
    <property type="evidence" value="ECO:0007669"/>
    <property type="project" value="TreeGrafter"/>
</dbReference>
<evidence type="ECO:0000313" key="2">
    <source>
        <dbReference type="EMBL" id="SQB98648.1"/>
    </source>
</evidence>
<dbReference type="InterPro" id="IPR004516">
    <property type="entry name" value="HisRS/HisZ"/>
</dbReference>